<evidence type="ECO:0000313" key="3">
    <source>
        <dbReference type="Proteomes" id="UP000289862"/>
    </source>
</evidence>
<evidence type="ECO:0008006" key="4">
    <source>
        <dbReference type="Google" id="ProtNLM"/>
    </source>
</evidence>
<keyword evidence="3" id="KW-1185">Reference proteome</keyword>
<dbReference type="AlphaFoldDB" id="A0A449AYT9"/>
<dbReference type="PROSITE" id="PS51257">
    <property type="entry name" value="PROKAR_LIPOPROTEIN"/>
    <property type="match status" value="1"/>
</dbReference>
<dbReference type="KEGG" id="mgal:NCTC10186_00137"/>
<dbReference type="RefSeq" id="WP_119571883.1">
    <property type="nucleotide sequence ID" value="NZ_LR215031.1"/>
</dbReference>
<gene>
    <name evidence="2" type="ORF">NCTC10186_00137</name>
</gene>
<dbReference type="Proteomes" id="UP000289862">
    <property type="component" value="Chromosome"/>
</dbReference>
<organism evidence="2 3">
    <name type="scientific">Mycoplasmopsis gallopavonis</name>
    <dbReference type="NCBI Taxonomy" id="76629"/>
    <lineage>
        <taxon>Bacteria</taxon>
        <taxon>Bacillati</taxon>
        <taxon>Mycoplasmatota</taxon>
        <taxon>Mycoplasmoidales</taxon>
        <taxon>Metamycoplasmataceae</taxon>
        <taxon>Mycoplasmopsis</taxon>
    </lineage>
</organism>
<keyword evidence="1" id="KW-0732">Signal</keyword>
<dbReference type="EMBL" id="LR215031">
    <property type="protein sequence ID" value="VEU72670.1"/>
    <property type="molecule type" value="Genomic_DNA"/>
</dbReference>
<accession>A0A449AYT9</accession>
<name>A0A449AYT9_9BACT</name>
<evidence type="ECO:0000256" key="1">
    <source>
        <dbReference type="SAM" id="SignalP"/>
    </source>
</evidence>
<feature type="chain" id="PRO_5019049432" description="Lipoprotein" evidence="1">
    <location>
        <begin position="27"/>
        <end position="63"/>
    </location>
</feature>
<protein>
    <recommendedName>
        <fullName evidence="4">Lipoprotein</fullName>
    </recommendedName>
</protein>
<proteinExistence type="predicted"/>
<feature type="signal peptide" evidence="1">
    <location>
        <begin position="1"/>
        <end position="26"/>
    </location>
</feature>
<sequence length="63" mass="7396">MKKTIKKWIKITLSASLVTSAFPVVSSCIFDNSKEIKNFEKRSNLPMKEISFFRKNFDLFYAQ</sequence>
<evidence type="ECO:0000313" key="2">
    <source>
        <dbReference type="EMBL" id="VEU72670.1"/>
    </source>
</evidence>
<reference evidence="2 3" key="1">
    <citation type="submission" date="2019-01" db="EMBL/GenBank/DDBJ databases">
        <authorList>
            <consortium name="Pathogen Informatics"/>
        </authorList>
    </citation>
    <scope>NUCLEOTIDE SEQUENCE [LARGE SCALE GENOMIC DNA]</scope>
    <source>
        <strain evidence="2 3">NCTC10186</strain>
    </source>
</reference>